<proteinExistence type="predicted"/>
<comment type="caution">
    <text evidence="1">The sequence shown here is derived from an EMBL/GenBank/DDBJ whole genome shotgun (WGS) entry which is preliminary data.</text>
</comment>
<gene>
    <name evidence="1" type="ORF">K3G42_010681</name>
</gene>
<sequence>MDNPDSLTAINITPTEALLKWEPPVAEVENYVIVLTHHTVAGETILVDGSSQEYKLINLLPTTSYRVTMYATNGPVTSRTIFTNFTTLLDPPSNLTASEVTRRSALLSWLPPLGEIENYILTYRSPDGSRKELIVDAEDTWIRLEGLSETTQYTVRLQAAQDAFRSGFTSTVFTTGGRVFMNPQDCAQHLMNGDTLSGVYTIFLNGDLSQRVQVYCDMTTDGGGWIVFQRRQNGLTDFFRKWADYRTGFGNLEDEFWLGLDNLYKITSQGRYELRIDMRDGQETAYAYYDKFSISDARSLYKLRLGDYNGTAGLIQLVEIDKQELHSTCLKM</sequence>
<name>A0ACB8F3I9_9SAUR</name>
<organism evidence="1 2">
    <name type="scientific">Sphaerodactylus townsendi</name>
    <dbReference type="NCBI Taxonomy" id="933632"/>
    <lineage>
        <taxon>Eukaryota</taxon>
        <taxon>Metazoa</taxon>
        <taxon>Chordata</taxon>
        <taxon>Craniata</taxon>
        <taxon>Vertebrata</taxon>
        <taxon>Euteleostomi</taxon>
        <taxon>Lepidosauria</taxon>
        <taxon>Squamata</taxon>
        <taxon>Bifurcata</taxon>
        <taxon>Gekkota</taxon>
        <taxon>Sphaerodactylidae</taxon>
        <taxon>Sphaerodactylus</taxon>
    </lineage>
</organism>
<evidence type="ECO:0000313" key="2">
    <source>
        <dbReference type="Proteomes" id="UP000827872"/>
    </source>
</evidence>
<reference evidence="1" key="1">
    <citation type="submission" date="2021-08" db="EMBL/GenBank/DDBJ databases">
        <title>The first chromosome-level gecko genome reveals the dynamic sex chromosomes of Neotropical dwarf geckos (Sphaerodactylidae: Sphaerodactylus).</title>
        <authorList>
            <person name="Pinto B.J."/>
            <person name="Keating S.E."/>
            <person name="Gamble T."/>
        </authorList>
    </citation>
    <scope>NUCLEOTIDE SEQUENCE</scope>
    <source>
        <strain evidence="1">TG3544</strain>
    </source>
</reference>
<accession>A0ACB8F3I9</accession>
<dbReference type="EMBL" id="CM037618">
    <property type="protein sequence ID" value="KAH7999449.1"/>
    <property type="molecule type" value="Genomic_DNA"/>
</dbReference>
<keyword evidence="2" id="KW-1185">Reference proteome</keyword>
<protein>
    <submittedName>
        <fullName evidence="1">Uncharacterized protein</fullName>
    </submittedName>
</protein>
<evidence type="ECO:0000313" key="1">
    <source>
        <dbReference type="EMBL" id="KAH7999449.1"/>
    </source>
</evidence>
<dbReference type="Proteomes" id="UP000827872">
    <property type="component" value="Linkage Group LG05"/>
</dbReference>